<dbReference type="SUPFAM" id="SSF101801">
    <property type="entry name" value="Surface presentation of antigens (SPOA)"/>
    <property type="match status" value="1"/>
</dbReference>
<dbReference type="GO" id="GO:0071973">
    <property type="term" value="P:bacterial-type flagellum-dependent cell motility"/>
    <property type="evidence" value="ECO:0007669"/>
    <property type="project" value="InterPro"/>
</dbReference>
<keyword evidence="10" id="KW-1185">Reference proteome</keyword>
<dbReference type="PATRIC" id="fig|1449351.3.peg.1425"/>
<protein>
    <recommendedName>
        <fullName evidence="3">Flagellar motor switch protein FliN</fullName>
    </recommendedName>
</protein>
<dbReference type="InterPro" id="IPR001543">
    <property type="entry name" value="FliN-like_C"/>
</dbReference>
<comment type="similarity">
    <text evidence="2">Belongs to the FliN/MopA/SpaO family.</text>
</comment>
<proteinExistence type="inferred from homology"/>
<keyword evidence="7" id="KW-0472">Membrane</keyword>
<dbReference type="PRINTS" id="PR00956">
    <property type="entry name" value="FLGMOTORFLIN"/>
</dbReference>
<evidence type="ECO:0000256" key="6">
    <source>
        <dbReference type="ARBA" id="ARBA00022779"/>
    </source>
</evidence>
<keyword evidence="6" id="KW-0283">Flagellar rotation</keyword>
<gene>
    <name evidence="9" type="ORF">RISW2_22425</name>
</gene>
<keyword evidence="4" id="KW-1003">Cell membrane</keyword>
<dbReference type="PANTHER" id="PTHR43484:SF1">
    <property type="entry name" value="FLAGELLAR MOTOR SWITCH PROTEIN FLIN"/>
    <property type="match status" value="1"/>
</dbReference>
<reference evidence="9 10" key="1">
    <citation type="submission" date="2014-01" db="EMBL/GenBank/DDBJ databases">
        <title>Roseivivax isoporae LMG 25204 Genome Sequencing.</title>
        <authorList>
            <person name="Lai Q."/>
            <person name="Li G."/>
            <person name="Shao Z."/>
        </authorList>
    </citation>
    <scope>NUCLEOTIDE SEQUENCE [LARGE SCALE GENOMIC DNA]</scope>
    <source>
        <strain evidence="9 10">LMG 25204</strain>
    </source>
</reference>
<dbReference type="Pfam" id="PF01052">
    <property type="entry name" value="FliMN_C"/>
    <property type="match status" value="1"/>
</dbReference>
<dbReference type="OrthoDB" id="9790303at2"/>
<comment type="subcellular location">
    <subcellularLocation>
        <location evidence="1">Cell membrane</location>
        <topology evidence="1">Peripheral membrane protein</topology>
        <orientation evidence="1">Cytoplasmic side</orientation>
    </subcellularLocation>
</comment>
<dbReference type="Gene3D" id="2.30.330.10">
    <property type="entry name" value="SpoA-like"/>
    <property type="match status" value="1"/>
</dbReference>
<dbReference type="InterPro" id="IPR001172">
    <property type="entry name" value="FliN_T3SS_HrcQb"/>
</dbReference>
<sequence length="97" mass="10582">MDDFPSQDGPARQDARALSAVPIEVTVSVGRARPLIRDLLQIDEGCVLVLDKRLDDPVELFVGDRLIGMGVLEVVEEDGQSRLAVRLTEVADLRATV</sequence>
<feature type="domain" description="Flagellar motor switch protein FliN-like C-terminal" evidence="8">
    <location>
        <begin position="17"/>
        <end position="91"/>
    </location>
</feature>
<comment type="caution">
    <text evidence="9">The sequence shown here is derived from an EMBL/GenBank/DDBJ whole genome shotgun (WGS) entry which is preliminary data.</text>
</comment>
<dbReference type="GO" id="GO:0003774">
    <property type="term" value="F:cytoskeletal motor activity"/>
    <property type="evidence" value="ECO:0007669"/>
    <property type="project" value="InterPro"/>
</dbReference>
<dbReference type="GO" id="GO:0006935">
    <property type="term" value="P:chemotaxis"/>
    <property type="evidence" value="ECO:0007669"/>
    <property type="project" value="UniProtKB-KW"/>
</dbReference>
<dbReference type="GO" id="GO:0005886">
    <property type="term" value="C:plasma membrane"/>
    <property type="evidence" value="ECO:0007669"/>
    <property type="project" value="UniProtKB-SubCell"/>
</dbReference>
<evidence type="ECO:0000256" key="3">
    <source>
        <dbReference type="ARBA" id="ARBA00021897"/>
    </source>
</evidence>
<dbReference type="eggNOG" id="COG1886">
    <property type="taxonomic scope" value="Bacteria"/>
</dbReference>
<accession>X7FAA7</accession>
<dbReference type="GO" id="GO:0009425">
    <property type="term" value="C:bacterial-type flagellum basal body"/>
    <property type="evidence" value="ECO:0007669"/>
    <property type="project" value="InterPro"/>
</dbReference>
<evidence type="ECO:0000256" key="5">
    <source>
        <dbReference type="ARBA" id="ARBA00022500"/>
    </source>
</evidence>
<dbReference type="Proteomes" id="UP000023430">
    <property type="component" value="Unassembled WGS sequence"/>
</dbReference>
<evidence type="ECO:0000256" key="7">
    <source>
        <dbReference type="ARBA" id="ARBA00023136"/>
    </source>
</evidence>
<dbReference type="EMBL" id="JAME01000008">
    <property type="protein sequence ID" value="ETX29643.1"/>
    <property type="molecule type" value="Genomic_DNA"/>
</dbReference>
<evidence type="ECO:0000256" key="2">
    <source>
        <dbReference type="ARBA" id="ARBA00009226"/>
    </source>
</evidence>
<dbReference type="RefSeq" id="WP_043768435.1">
    <property type="nucleotide sequence ID" value="NZ_JAME01000008.1"/>
</dbReference>
<organism evidence="9 10">
    <name type="scientific">Roseivivax isoporae LMG 25204</name>
    <dbReference type="NCBI Taxonomy" id="1449351"/>
    <lineage>
        <taxon>Bacteria</taxon>
        <taxon>Pseudomonadati</taxon>
        <taxon>Pseudomonadota</taxon>
        <taxon>Alphaproteobacteria</taxon>
        <taxon>Rhodobacterales</taxon>
        <taxon>Roseobacteraceae</taxon>
        <taxon>Roseivivax</taxon>
    </lineage>
</organism>
<name>X7FAA7_9RHOB</name>
<keyword evidence="5" id="KW-0145">Chemotaxis</keyword>
<dbReference type="STRING" id="1449351.RISW2_22425"/>
<dbReference type="PANTHER" id="PTHR43484">
    <property type="match status" value="1"/>
</dbReference>
<evidence type="ECO:0000256" key="4">
    <source>
        <dbReference type="ARBA" id="ARBA00022475"/>
    </source>
</evidence>
<evidence type="ECO:0000256" key="1">
    <source>
        <dbReference type="ARBA" id="ARBA00004413"/>
    </source>
</evidence>
<evidence type="ECO:0000313" key="10">
    <source>
        <dbReference type="Proteomes" id="UP000023430"/>
    </source>
</evidence>
<dbReference type="InterPro" id="IPR036429">
    <property type="entry name" value="SpoA-like_sf"/>
</dbReference>
<dbReference type="InterPro" id="IPR051469">
    <property type="entry name" value="FliN/MopA/SpaO"/>
</dbReference>
<evidence type="ECO:0000313" key="9">
    <source>
        <dbReference type="EMBL" id="ETX29643.1"/>
    </source>
</evidence>
<dbReference type="AlphaFoldDB" id="X7FAA7"/>
<evidence type="ECO:0000259" key="8">
    <source>
        <dbReference type="Pfam" id="PF01052"/>
    </source>
</evidence>